<evidence type="ECO:0000256" key="3">
    <source>
        <dbReference type="ARBA" id="ARBA00022729"/>
    </source>
</evidence>
<dbReference type="PANTHER" id="PTHR10795">
    <property type="entry name" value="PROPROTEIN CONVERTASE SUBTILISIN/KEXIN"/>
    <property type="match status" value="1"/>
</dbReference>
<protein>
    <recommendedName>
        <fullName evidence="7">Peptidase S8/S53 domain-containing protein</fullName>
    </recommendedName>
</protein>
<evidence type="ECO:0000256" key="6">
    <source>
        <dbReference type="PROSITE-ProRule" id="PRU01240"/>
    </source>
</evidence>
<feature type="domain" description="Peptidase S8/S53" evidence="7">
    <location>
        <begin position="1"/>
        <end position="90"/>
    </location>
</feature>
<dbReference type="GO" id="GO:0006508">
    <property type="term" value="P:proteolysis"/>
    <property type="evidence" value="ECO:0007669"/>
    <property type="project" value="UniProtKB-KW"/>
</dbReference>
<dbReference type="PROSITE" id="PS51892">
    <property type="entry name" value="SUBTILASE"/>
    <property type="match status" value="1"/>
</dbReference>
<feature type="non-terminal residue" evidence="8">
    <location>
        <position position="1"/>
    </location>
</feature>
<evidence type="ECO:0000256" key="2">
    <source>
        <dbReference type="ARBA" id="ARBA00022670"/>
    </source>
</evidence>
<dbReference type="InterPro" id="IPR000209">
    <property type="entry name" value="Peptidase_S8/S53_dom"/>
</dbReference>
<dbReference type="Proteomes" id="UP000824469">
    <property type="component" value="Unassembled WGS sequence"/>
</dbReference>
<dbReference type="InterPro" id="IPR036852">
    <property type="entry name" value="Peptidase_S8/S53_dom_sf"/>
</dbReference>
<dbReference type="InterPro" id="IPR023828">
    <property type="entry name" value="Peptidase_S8_Ser-AS"/>
</dbReference>
<reference evidence="8 9" key="1">
    <citation type="journal article" date="2021" name="Nat. Plants">
        <title>The Taxus genome provides insights into paclitaxel biosynthesis.</title>
        <authorList>
            <person name="Xiong X."/>
            <person name="Gou J."/>
            <person name="Liao Q."/>
            <person name="Li Y."/>
            <person name="Zhou Q."/>
            <person name="Bi G."/>
            <person name="Li C."/>
            <person name="Du R."/>
            <person name="Wang X."/>
            <person name="Sun T."/>
            <person name="Guo L."/>
            <person name="Liang H."/>
            <person name="Lu P."/>
            <person name="Wu Y."/>
            <person name="Zhang Z."/>
            <person name="Ro D.K."/>
            <person name="Shang Y."/>
            <person name="Huang S."/>
            <person name="Yan J."/>
        </authorList>
    </citation>
    <scope>NUCLEOTIDE SEQUENCE [LARGE SCALE GENOMIC DNA]</scope>
    <source>
        <strain evidence="8">Ta-2019</strain>
    </source>
</reference>
<evidence type="ECO:0000259" key="7">
    <source>
        <dbReference type="Pfam" id="PF00082"/>
    </source>
</evidence>
<keyword evidence="3" id="KW-0732">Signal</keyword>
<evidence type="ECO:0000256" key="5">
    <source>
        <dbReference type="ARBA" id="ARBA00022825"/>
    </source>
</evidence>
<dbReference type="OMA" id="YTSFLAC"/>
<keyword evidence="2" id="KW-0645">Protease</keyword>
<dbReference type="AlphaFoldDB" id="A0AA38CC72"/>
<dbReference type="Pfam" id="PF00082">
    <property type="entry name" value="Peptidase_S8"/>
    <property type="match status" value="1"/>
</dbReference>
<evidence type="ECO:0000313" key="9">
    <source>
        <dbReference type="Proteomes" id="UP000824469"/>
    </source>
</evidence>
<sequence>PDITAPGVDILASWAKNSSITGYLEDTRNSDFNIISGTSMSCPHAAGAAAFVKSYHQDWSPAAIRSSLMTTAFTMDATLAGNTDAEFGYGAGQINPVKAVDPGLVYDA</sequence>
<dbReference type="GO" id="GO:0004252">
    <property type="term" value="F:serine-type endopeptidase activity"/>
    <property type="evidence" value="ECO:0007669"/>
    <property type="project" value="InterPro"/>
</dbReference>
<accession>A0AA38CC72</accession>
<dbReference type="EMBL" id="JAHRHJ020000010">
    <property type="protein sequence ID" value="KAH9297677.1"/>
    <property type="molecule type" value="Genomic_DNA"/>
</dbReference>
<keyword evidence="5" id="KW-0720">Serine protease</keyword>
<name>A0AA38CC72_TAXCH</name>
<feature type="non-terminal residue" evidence="8">
    <location>
        <position position="108"/>
    </location>
</feature>
<evidence type="ECO:0000256" key="1">
    <source>
        <dbReference type="ARBA" id="ARBA00011073"/>
    </source>
</evidence>
<organism evidence="8 9">
    <name type="scientific">Taxus chinensis</name>
    <name type="common">Chinese yew</name>
    <name type="synonym">Taxus wallichiana var. chinensis</name>
    <dbReference type="NCBI Taxonomy" id="29808"/>
    <lineage>
        <taxon>Eukaryota</taxon>
        <taxon>Viridiplantae</taxon>
        <taxon>Streptophyta</taxon>
        <taxon>Embryophyta</taxon>
        <taxon>Tracheophyta</taxon>
        <taxon>Spermatophyta</taxon>
        <taxon>Pinopsida</taxon>
        <taxon>Pinidae</taxon>
        <taxon>Conifers II</taxon>
        <taxon>Cupressales</taxon>
        <taxon>Taxaceae</taxon>
        <taxon>Taxus</taxon>
    </lineage>
</organism>
<keyword evidence="4" id="KW-0378">Hydrolase</keyword>
<comment type="caution">
    <text evidence="8">The sequence shown here is derived from an EMBL/GenBank/DDBJ whole genome shotgun (WGS) entry which is preliminary data.</text>
</comment>
<dbReference type="PROSITE" id="PS00138">
    <property type="entry name" value="SUBTILASE_SER"/>
    <property type="match status" value="1"/>
</dbReference>
<dbReference type="Gene3D" id="3.40.50.200">
    <property type="entry name" value="Peptidase S8/S53 domain"/>
    <property type="match status" value="1"/>
</dbReference>
<proteinExistence type="inferred from homology"/>
<dbReference type="InterPro" id="IPR045051">
    <property type="entry name" value="SBT"/>
</dbReference>
<evidence type="ECO:0000313" key="8">
    <source>
        <dbReference type="EMBL" id="KAH9297677.1"/>
    </source>
</evidence>
<dbReference type="SUPFAM" id="SSF52743">
    <property type="entry name" value="Subtilisin-like"/>
    <property type="match status" value="1"/>
</dbReference>
<gene>
    <name evidence="8" type="ORF">KI387_029359</name>
</gene>
<evidence type="ECO:0000256" key="4">
    <source>
        <dbReference type="ARBA" id="ARBA00022801"/>
    </source>
</evidence>
<comment type="similarity">
    <text evidence="1 6">Belongs to the peptidase S8 family.</text>
</comment>
<comment type="caution">
    <text evidence="6">Lacks conserved residue(s) required for the propagation of feature annotation.</text>
</comment>
<keyword evidence="9" id="KW-1185">Reference proteome</keyword>